<feature type="region of interest" description="Disordered" evidence="3">
    <location>
        <begin position="1"/>
        <end position="162"/>
    </location>
</feature>
<feature type="compositionally biased region" description="Basic and acidic residues" evidence="3">
    <location>
        <begin position="118"/>
        <end position="134"/>
    </location>
</feature>
<feature type="compositionally biased region" description="Polar residues" evidence="3">
    <location>
        <begin position="243"/>
        <end position="254"/>
    </location>
</feature>
<dbReference type="InterPro" id="IPR006569">
    <property type="entry name" value="CID_dom"/>
</dbReference>
<feature type="compositionally biased region" description="Acidic residues" evidence="3">
    <location>
        <begin position="661"/>
        <end position="685"/>
    </location>
</feature>
<evidence type="ECO:0008006" key="8">
    <source>
        <dbReference type="Google" id="ProtNLM"/>
    </source>
</evidence>
<dbReference type="SUPFAM" id="SSF54928">
    <property type="entry name" value="RNA-binding domain, RBD"/>
    <property type="match status" value="1"/>
</dbReference>
<evidence type="ECO:0000259" key="5">
    <source>
        <dbReference type="PROSITE" id="PS51391"/>
    </source>
</evidence>
<feature type="compositionally biased region" description="Basic and acidic residues" evidence="3">
    <location>
        <begin position="44"/>
        <end position="62"/>
    </location>
</feature>
<feature type="region of interest" description="Disordered" evidence="3">
    <location>
        <begin position="300"/>
        <end position="319"/>
    </location>
</feature>
<dbReference type="Gene3D" id="3.30.70.330">
    <property type="match status" value="1"/>
</dbReference>
<sequence>MSGWQASHRHALTPRINLGADEDDGLDYSAAAHAGPSHSSLRHHTNDPRSTRSNHIYHDLDQPNRPPPRPFGPPPLLARPSQPRAVSKPARTPSPEPDEDVLAYIRAQKQQQASSTHTQHELRLAQQLKRDKFQHGASRLKSRVDREREADERKRRQAEHDAQLAYHEFVAAMGGDGDDDVRLQRSQAGSSRAPAKKAAAFVAAGGKAYVGSRTAPKTIPDASDPEANFVSSAFGNESDDGITPTSPAQASSARNDAPKRKRHAMDTFLSELQTEQAERESRLADLASATNTSISTLLAHETQTRPRGSRHTGDTPTTNICIVNLPPGVDERGVGEFFAEWGDVATVKIMWPRQDVRDPRALTAFVAFMTRDAAEHAFKQADGAMWGGVRVRLSWGKQVPLPKRPMYPQAVRRVNDDAEAPSKGAVPRLVINHRRDLPSKPVVDDFSDTGSADLYSTDSGEESETVSLRSTRSSALGSRAHRRLCSMLRSLTLRRERIARITAFAYDHATHYSAVVALLTQSLLQPRTPVPRKLARLYALSDVLHNSCMPVTNAWRYRAAIEARLPLVFAHLGLVARSFAGRMRREEFRAKVHAVLDVWDGWIVIPPHVLDRLRSVFDHPPAAAKATVDSNDAEKDEQQPGGKVVQEDVDGEALDDAAPQDQEDIDGEDLDGEDLDGEDLDGEAM</sequence>
<evidence type="ECO:0000256" key="3">
    <source>
        <dbReference type="SAM" id="MobiDB-lite"/>
    </source>
</evidence>
<feature type="region of interest" description="Disordered" evidence="3">
    <location>
        <begin position="216"/>
        <end position="261"/>
    </location>
</feature>
<comment type="caution">
    <text evidence="6">The sequence shown here is derived from an EMBL/GenBank/DDBJ whole genome shotgun (WGS) entry which is preliminary data.</text>
</comment>
<evidence type="ECO:0000256" key="2">
    <source>
        <dbReference type="PROSITE-ProRule" id="PRU00176"/>
    </source>
</evidence>
<dbReference type="Pfam" id="PF00076">
    <property type="entry name" value="RRM_1"/>
    <property type="match status" value="1"/>
</dbReference>
<dbReference type="PANTHER" id="PTHR23140">
    <property type="entry name" value="RNA PROCESSING PROTEIN LD23810P"/>
    <property type="match status" value="1"/>
</dbReference>
<dbReference type="SUPFAM" id="SSF48464">
    <property type="entry name" value="ENTH/VHS domain"/>
    <property type="match status" value="1"/>
</dbReference>
<evidence type="ECO:0000313" key="6">
    <source>
        <dbReference type="EMBL" id="ETS64245.1"/>
    </source>
</evidence>
<organism evidence="6 7">
    <name type="scientific">Moesziomyces aphidis</name>
    <name type="common">Pseudozyma aphidis</name>
    <dbReference type="NCBI Taxonomy" id="84754"/>
    <lineage>
        <taxon>Eukaryota</taxon>
        <taxon>Fungi</taxon>
        <taxon>Dikarya</taxon>
        <taxon>Basidiomycota</taxon>
        <taxon>Ustilaginomycotina</taxon>
        <taxon>Ustilaginomycetes</taxon>
        <taxon>Ustilaginales</taxon>
        <taxon>Ustilaginaceae</taxon>
        <taxon>Moesziomyces</taxon>
    </lineage>
</organism>
<dbReference type="InterPro" id="IPR035979">
    <property type="entry name" value="RBD_domain_sf"/>
</dbReference>
<dbReference type="EMBL" id="AWNI01000007">
    <property type="protein sequence ID" value="ETS64245.1"/>
    <property type="molecule type" value="Genomic_DNA"/>
</dbReference>
<dbReference type="OrthoDB" id="377209at2759"/>
<dbReference type="InterPro" id="IPR000504">
    <property type="entry name" value="RRM_dom"/>
</dbReference>
<protein>
    <recommendedName>
        <fullName evidence="8">RRM domain-containing protein</fullName>
    </recommendedName>
</protein>
<dbReference type="Pfam" id="PF04818">
    <property type="entry name" value="CID"/>
    <property type="match status" value="1"/>
</dbReference>
<dbReference type="Gene3D" id="1.25.40.90">
    <property type="match status" value="1"/>
</dbReference>
<name>W3VRZ0_MOEAP</name>
<feature type="domain" description="RRM" evidence="4">
    <location>
        <begin position="318"/>
        <end position="398"/>
    </location>
</feature>
<dbReference type="GO" id="GO:0003723">
    <property type="term" value="F:RNA binding"/>
    <property type="evidence" value="ECO:0007669"/>
    <property type="project" value="UniProtKB-UniRule"/>
</dbReference>
<dbReference type="SMART" id="SM00360">
    <property type="entry name" value="RRM"/>
    <property type="match status" value="1"/>
</dbReference>
<gene>
    <name evidence="6" type="ORF">PaG_01488</name>
</gene>
<feature type="compositionally biased region" description="Low complexity" evidence="3">
    <location>
        <begin position="29"/>
        <end position="39"/>
    </location>
</feature>
<dbReference type="PANTHER" id="PTHR23140:SF0">
    <property type="entry name" value="U2 SNRNP-ASSOCIATED SURP MOTIF-CONTAINING PROTEIN"/>
    <property type="match status" value="1"/>
</dbReference>
<keyword evidence="1 2" id="KW-0694">RNA-binding</keyword>
<feature type="compositionally biased region" description="Basic and acidic residues" evidence="3">
    <location>
        <begin position="142"/>
        <end position="162"/>
    </location>
</feature>
<dbReference type="HOGENOM" id="CLU_010743_3_0_1"/>
<dbReference type="GO" id="GO:0005634">
    <property type="term" value="C:nucleus"/>
    <property type="evidence" value="ECO:0007669"/>
    <property type="project" value="TreeGrafter"/>
</dbReference>
<evidence type="ECO:0000256" key="1">
    <source>
        <dbReference type="ARBA" id="ARBA00022884"/>
    </source>
</evidence>
<dbReference type="PROSITE" id="PS51391">
    <property type="entry name" value="CID"/>
    <property type="match status" value="1"/>
</dbReference>
<feature type="region of interest" description="Disordered" evidence="3">
    <location>
        <begin position="451"/>
        <end position="472"/>
    </location>
</feature>
<dbReference type="PROSITE" id="PS50102">
    <property type="entry name" value="RRM"/>
    <property type="match status" value="1"/>
</dbReference>
<feature type="region of interest" description="Disordered" evidence="3">
    <location>
        <begin position="624"/>
        <end position="685"/>
    </location>
</feature>
<accession>W3VRZ0</accession>
<reference evidence="6 7" key="1">
    <citation type="journal article" date="2014" name="Genome Announc.">
        <title>Genome sequence of the basidiomycetous fungus Pseudozyma aphidis DSM70725, an efficient producer of biosurfactant mannosylerythritol lipids.</title>
        <authorList>
            <person name="Lorenz S."/>
            <person name="Guenther M."/>
            <person name="Grumaz C."/>
            <person name="Rupp S."/>
            <person name="Zibek S."/>
            <person name="Sohn K."/>
        </authorList>
    </citation>
    <scope>NUCLEOTIDE SEQUENCE [LARGE SCALE GENOMIC DNA]</scope>
    <source>
        <strain evidence="7">ATCC 32657 / CBS 517.83 / DSM 70725 / JCM 10318 / NBRC 10182 / NRRL Y-7954 / St-0401</strain>
    </source>
</reference>
<dbReference type="InterPro" id="IPR051485">
    <property type="entry name" value="SR-CTD_assoc_factor"/>
</dbReference>
<dbReference type="Proteomes" id="UP000019462">
    <property type="component" value="Unassembled WGS sequence"/>
</dbReference>
<dbReference type="SMART" id="SM00582">
    <property type="entry name" value="RPR"/>
    <property type="match status" value="1"/>
</dbReference>
<evidence type="ECO:0000313" key="7">
    <source>
        <dbReference type="Proteomes" id="UP000019462"/>
    </source>
</evidence>
<evidence type="ECO:0000259" key="4">
    <source>
        <dbReference type="PROSITE" id="PS50102"/>
    </source>
</evidence>
<keyword evidence="7" id="KW-1185">Reference proteome</keyword>
<dbReference type="InterPro" id="IPR012677">
    <property type="entry name" value="Nucleotide-bd_a/b_plait_sf"/>
</dbReference>
<proteinExistence type="predicted"/>
<dbReference type="InterPro" id="IPR008942">
    <property type="entry name" value="ENTH_VHS"/>
</dbReference>
<feature type="domain" description="CID" evidence="5">
    <location>
        <begin position="476"/>
        <end position="621"/>
    </location>
</feature>
<dbReference type="AlphaFoldDB" id="W3VRZ0"/>
<feature type="compositionally biased region" description="Pro residues" evidence="3">
    <location>
        <begin position="64"/>
        <end position="77"/>
    </location>
</feature>
<feature type="compositionally biased region" description="Polar residues" evidence="3">
    <location>
        <begin position="108"/>
        <end position="117"/>
    </location>
</feature>